<name>A0ABQ5XDL6_9GAMM</name>
<proteinExistence type="inferred from homology"/>
<evidence type="ECO:0000313" key="5">
    <source>
        <dbReference type="EMBL" id="GLQ89072.1"/>
    </source>
</evidence>
<dbReference type="Proteomes" id="UP001156627">
    <property type="component" value="Unassembled WGS sequence"/>
</dbReference>
<gene>
    <name evidence="5" type="ORF">GCM10007898_26440</name>
</gene>
<dbReference type="PANTHER" id="PTHR20842">
    <property type="entry name" value="PROTEASE S51 ALPHA-ASPARTYL DIPEPTIDASE"/>
    <property type="match status" value="1"/>
</dbReference>
<keyword evidence="6" id="KW-1185">Reference proteome</keyword>
<dbReference type="SUPFAM" id="SSF52317">
    <property type="entry name" value="Class I glutamine amidotransferase-like"/>
    <property type="match status" value="1"/>
</dbReference>
<evidence type="ECO:0000256" key="4">
    <source>
        <dbReference type="ARBA" id="ARBA00022825"/>
    </source>
</evidence>
<evidence type="ECO:0000313" key="6">
    <source>
        <dbReference type="Proteomes" id="UP001156627"/>
    </source>
</evidence>
<comment type="caution">
    <text evidence="5">The sequence shown here is derived from an EMBL/GenBank/DDBJ whole genome shotgun (WGS) entry which is preliminary data.</text>
</comment>
<comment type="similarity">
    <text evidence="1">Belongs to the peptidase S51 family.</text>
</comment>
<evidence type="ECO:0000256" key="1">
    <source>
        <dbReference type="ARBA" id="ARBA00006534"/>
    </source>
</evidence>
<dbReference type="EMBL" id="BSOA01000028">
    <property type="protein sequence ID" value="GLQ89072.1"/>
    <property type="molecule type" value="Genomic_DNA"/>
</dbReference>
<keyword evidence="3" id="KW-0378">Hydrolase</keyword>
<evidence type="ECO:0000256" key="3">
    <source>
        <dbReference type="ARBA" id="ARBA00022801"/>
    </source>
</evidence>
<protein>
    <submittedName>
        <fullName evidence="5">Peptidase E</fullName>
    </submittedName>
</protein>
<evidence type="ECO:0000256" key="2">
    <source>
        <dbReference type="ARBA" id="ARBA00022670"/>
    </source>
</evidence>
<dbReference type="PANTHER" id="PTHR20842:SF0">
    <property type="entry name" value="ALPHA-ASPARTYL DIPEPTIDASE"/>
    <property type="match status" value="1"/>
</dbReference>
<dbReference type="Pfam" id="PF03575">
    <property type="entry name" value="Peptidase_S51"/>
    <property type="match status" value="1"/>
</dbReference>
<sequence length="246" mass="26598">MKLLLTSGGITNPSIHDALVELLGKPIAESNAIFIPTAMYSYPRHAAMAWRAFGGKARSPLCELGWKSLEVLELTALPTIDQKDWVPMVEETDALLVWGGDPVYLAYWMRQSGLAKLLVSLRNRLVYVGVSAGSMATSSIFGENYTGTPSGHHDPLASEAFSFTTVEGEVASRLVTARGVGLVDFALIPHLDNENHPDASLPNAEKWAAKIPAPVYAIDDQTAIAVMDGEIHVVSEGHWRLFSADA</sequence>
<dbReference type="InterPro" id="IPR029062">
    <property type="entry name" value="Class_I_gatase-like"/>
</dbReference>
<accession>A0ABQ5XDL6</accession>
<organism evidence="5 6">
    <name type="scientific">Dyella flagellata</name>
    <dbReference type="NCBI Taxonomy" id="1867833"/>
    <lineage>
        <taxon>Bacteria</taxon>
        <taxon>Pseudomonadati</taxon>
        <taxon>Pseudomonadota</taxon>
        <taxon>Gammaproteobacteria</taxon>
        <taxon>Lysobacterales</taxon>
        <taxon>Rhodanobacteraceae</taxon>
        <taxon>Dyella</taxon>
    </lineage>
</organism>
<keyword evidence="4" id="KW-0720">Serine protease</keyword>
<keyword evidence="2" id="KW-0645">Protease</keyword>
<dbReference type="InterPro" id="IPR005320">
    <property type="entry name" value="Peptidase_S51"/>
</dbReference>
<reference evidence="6" key="1">
    <citation type="journal article" date="2019" name="Int. J. Syst. Evol. Microbiol.">
        <title>The Global Catalogue of Microorganisms (GCM) 10K type strain sequencing project: providing services to taxonomists for standard genome sequencing and annotation.</title>
        <authorList>
            <consortium name="The Broad Institute Genomics Platform"/>
            <consortium name="The Broad Institute Genome Sequencing Center for Infectious Disease"/>
            <person name="Wu L."/>
            <person name="Ma J."/>
        </authorList>
    </citation>
    <scope>NUCLEOTIDE SEQUENCE [LARGE SCALE GENOMIC DNA]</scope>
    <source>
        <strain evidence="6">NBRC 111981</strain>
    </source>
</reference>
<dbReference type="Gene3D" id="3.40.50.880">
    <property type="match status" value="1"/>
</dbReference>